<dbReference type="AlphaFoldDB" id="A0A2N5DPZ3"/>
<gene>
    <name evidence="1" type="ORF">SGCZBJ_03725</name>
</gene>
<comment type="caution">
    <text evidence="1">The sequence shown here is derived from an EMBL/GenBank/DDBJ whole genome shotgun (WGS) entry which is preliminary data.</text>
</comment>
<evidence type="ECO:0000313" key="1">
    <source>
        <dbReference type="EMBL" id="PLR28127.1"/>
    </source>
</evidence>
<dbReference type="EMBL" id="PJRS01000010">
    <property type="protein sequence ID" value="PLR28127.1"/>
    <property type="molecule type" value="Genomic_DNA"/>
</dbReference>
<sequence length="346" mass="37090">MEDTTMLAQSTNTQIEATPKAALRAKAESLLPIITYEDRRATYDGLVAAIHAASGSLSDGVMAAVEIHGAMCAILRYQGMRAGAEITPEWAKLRGDFMRAWGLYEGSCLFTDDVVTGDLDVTAGKELHDEHEERFDDLLDQVEAYRPATVLDIADKAMLLHLTPEFDQSGLDVIARDLSALFLSDAVSRAWVAAAGAVDDAEQAFVSAAHAQYAFEDANPDVGDGDPEYERLKSKWDATNCAHSNALYELTQVQAPDAAAIARQVQAFGYLCQVTTHKIGGLEGHPMDPADPHIASAVDLAGPTDERAILGIYRSALHLANGRAPKIITPDFSAGSYASIALQAAE</sequence>
<protein>
    <submittedName>
        <fullName evidence="1">Uncharacterized protein</fullName>
    </submittedName>
</protein>
<keyword evidence="2" id="KW-1185">Reference proteome</keyword>
<organism evidence="1 2">
    <name type="scientific">Caulobacter zeae</name>
    <dbReference type="NCBI Taxonomy" id="2055137"/>
    <lineage>
        <taxon>Bacteria</taxon>
        <taxon>Pseudomonadati</taxon>
        <taxon>Pseudomonadota</taxon>
        <taxon>Alphaproteobacteria</taxon>
        <taxon>Caulobacterales</taxon>
        <taxon>Caulobacteraceae</taxon>
        <taxon>Caulobacter</taxon>
    </lineage>
</organism>
<name>A0A2N5DPZ3_9CAUL</name>
<dbReference type="Proteomes" id="UP000234479">
    <property type="component" value="Unassembled WGS sequence"/>
</dbReference>
<accession>A0A2N5DPZ3</accession>
<evidence type="ECO:0000313" key="2">
    <source>
        <dbReference type="Proteomes" id="UP000234479"/>
    </source>
</evidence>
<proteinExistence type="predicted"/>
<reference evidence="1 2" key="1">
    <citation type="submission" date="2017-12" db="EMBL/GenBank/DDBJ databases">
        <title>The genome sequence of Caulobacter sp. 410.</title>
        <authorList>
            <person name="Gao J."/>
            <person name="Mao X."/>
            <person name="Sun J."/>
        </authorList>
    </citation>
    <scope>NUCLEOTIDE SEQUENCE [LARGE SCALE GENOMIC DNA]</scope>
    <source>
        <strain evidence="1 2">410</strain>
    </source>
</reference>